<evidence type="ECO:0000313" key="2">
    <source>
        <dbReference type="EMBL" id="KYC60062.1"/>
    </source>
</evidence>
<dbReference type="EMBL" id="LQYI01000178">
    <property type="protein sequence ID" value="KYC60062.1"/>
    <property type="molecule type" value="Genomic_DNA"/>
</dbReference>
<organism evidence="2 5">
    <name type="scientific">Heyndrickxia coagulans</name>
    <name type="common">Weizmannia coagulans</name>
    <dbReference type="NCBI Taxonomy" id="1398"/>
    <lineage>
        <taxon>Bacteria</taxon>
        <taxon>Bacillati</taxon>
        <taxon>Bacillota</taxon>
        <taxon>Bacilli</taxon>
        <taxon>Bacillales</taxon>
        <taxon>Bacillaceae</taxon>
        <taxon>Heyndrickxia</taxon>
    </lineage>
</organism>
<dbReference type="AlphaFoldDB" id="A0A150JS43"/>
<dbReference type="RefSeq" id="WP_017554079.1">
    <property type="nucleotide sequence ID" value="NZ_CP068054.1"/>
</dbReference>
<dbReference type="PATRIC" id="fig|1398.25.peg.1886"/>
<proteinExistence type="predicted"/>
<evidence type="ECO:0000313" key="5">
    <source>
        <dbReference type="Proteomes" id="UP000075304"/>
    </source>
</evidence>
<keyword evidence="1" id="KW-0472">Membrane</keyword>
<accession>A0A150JS43</accession>
<gene>
    <name evidence="3" type="ORF">B4098_3314</name>
    <name evidence="2" type="ORF">B4099_3536</name>
</gene>
<reference evidence="4 5" key="1">
    <citation type="submission" date="2016-01" db="EMBL/GenBank/DDBJ databases">
        <title>Genome Sequences of Twelve Sporeforming Bacillus Species Isolated from Foods.</title>
        <authorList>
            <person name="Berendsen E.M."/>
            <person name="Wells-Bennik M.H."/>
            <person name="Krawcyk A.O."/>
            <person name="De Jong A."/>
            <person name="Holsappel S."/>
            <person name="Eijlander R.T."/>
            <person name="Kuipers O.P."/>
        </authorList>
    </citation>
    <scope>NUCLEOTIDE SEQUENCE [LARGE SCALE GENOMIC DNA]</scope>
    <source>
        <strain evidence="3 4">B4098</strain>
        <strain evidence="2 5">B4099</strain>
    </source>
</reference>
<evidence type="ECO:0000256" key="1">
    <source>
        <dbReference type="SAM" id="Phobius"/>
    </source>
</evidence>
<protein>
    <submittedName>
        <fullName evidence="2">Uncharacterized protein</fullName>
    </submittedName>
</protein>
<dbReference type="GeneID" id="29812767"/>
<keyword evidence="1" id="KW-1133">Transmembrane helix</keyword>
<keyword evidence="1" id="KW-0812">Transmembrane</keyword>
<dbReference type="Proteomes" id="UP000075304">
    <property type="component" value="Unassembled WGS sequence"/>
</dbReference>
<evidence type="ECO:0000313" key="4">
    <source>
        <dbReference type="Proteomes" id="UP000075288"/>
    </source>
</evidence>
<evidence type="ECO:0000313" key="3">
    <source>
        <dbReference type="EMBL" id="KYC65526.1"/>
    </source>
</evidence>
<sequence length="102" mass="11477">MIQNIIDFVNDPAVCTLSFYVLAAGFLYLSRFVIRPAAFVEARPAAIMQDFTVHTRPAAECRCNFFTVWILSCVRIRTYPSEDPDPEPDLTPAGEGRICAIY</sequence>
<dbReference type="Proteomes" id="UP000075288">
    <property type="component" value="Unassembled WGS sequence"/>
</dbReference>
<name>A0A150JS43_HEYCO</name>
<comment type="caution">
    <text evidence="2">The sequence shown here is derived from an EMBL/GenBank/DDBJ whole genome shotgun (WGS) entry which is preliminary data.</text>
</comment>
<dbReference type="EMBL" id="LQYG01000015">
    <property type="protein sequence ID" value="KYC65526.1"/>
    <property type="molecule type" value="Genomic_DNA"/>
</dbReference>
<feature type="transmembrane region" description="Helical" evidence="1">
    <location>
        <begin position="17"/>
        <end position="34"/>
    </location>
</feature>